<dbReference type="Gene3D" id="3.40.630.30">
    <property type="match status" value="1"/>
</dbReference>
<proteinExistence type="predicted"/>
<evidence type="ECO:0000256" key="2">
    <source>
        <dbReference type="ARBA" id="ARBA00023315"/>
    </source>
</evidence>
<dbReference type="Proteomes" id="UP001597374">
    <property type="component" value="Unassembled WGS sequence"/>
</dbReference>
<evidence type="ECO:0000256" key="1">
    <source>
        <dbReference type="ARBA" id="ARBA00022679"/>
    </source>
</evidence>
<evidence type="ECO:0000313" key="5">
    <source>
        <dbReference type="Proteomes" id="UP001597374"/>
    </source>
</evidence>
<keyword evidence="5" id="KW-1185">Reference proteome</keyword>
<dbReference type="GO" id="GO:0016746">
    <property type="term" value="F:acyltransferase activity"/>
    <property type="evidence" value="ECO:0007669"/>
    <property type="project" value="UniProtKB-KW"/>
</dbReference>
<feature type="domain" description="N-acetyltransferase" evidence="3">
    <location>
        <begin position="1"/>
        <end position="159"/>
    </location>
</feature>
<dbReference type="EC" id="2.3.-.-" evidence="4"/>
<dbReference type="PROSITE" id="PS51186">
    <property type="entry name" value="GNAT"/>
    <property type="match status" value="1"/>
</dbReference>
<dbReference type="PANTHER" id="PTHR43877:SF2">
    <property type="entry name" value="AMINOALKYLPHOSPHONATE N-ACETYLTRANSFERASE-RELATED"/>
    <property type="match status" value="1"/>
</dbReference>
<gene>
    <name evidence="4" type="ORF">ACFSKP_05860</name>
</gene>
<name>A0ABW5CTL1_9BACT</name>
<reference evidence="5" key="1">
    <citation type="journal article" date="2019" name="Int. J. Syst. Evol. Microbiol.">
        <title>The Global Catalogue of Microorganisms (GCM) 10K type strain sequencing project: providing services to taxonomists for standard genome sequencing and annotation.</title>
        <authorList>
            <consortium name="The Broad Institute Genomics Platform"/>
            <consortium name="The Broad Institute Genome Sequencing Center for Infectious Disease"/>
            <person name="Wu L."/>
            <person name="Ma J."/>
        </authorList>
    </citation>
    <scope>NUCLEOTIDE SEQUENCE [LARGE SCALE GENOMIC DNA]</scope>
    <source>
        <strain evidence="5">CGMCC 4.1782</strain>
    </source>
</reference>
<accession>A0ABW5CTL1</accession>
<organism evidence="4 5">
    <name type="scientific">Pontibacter ruber</name>
    <dbReference type="NCBI Taxonomy" id="1343895"/>
    <lineage>
        <taxon>Bacteria</taxon>
        <taxon>Pseudomonadati</taxon>
        <taxon>Bacteroidota</taxon>
        <taxon>Cytophagia</taxon>
        <taxon>Cytophagales</taxon>
        <taxon>Hymenobacteraceae</taxon>
        <taxon>Pontibacter</taxon>
    </lineage>
</organism>
<comment type="caution">
    <text evidence="4">The sequence shown here is derived from an EMBL/GenBank/DDBJ whole genome shotgun (WGS) entry which is preliminary data.</text>
</comment>
<evidence type="ECO:0000259" key="3">
    <source>
        <dbReference type="PROSITE" id="PS51186"/>
    </source>
</evidence>
<dbReference type="InterPro" id="IPR050832">
    <property type="entry name" value="Bact_Acetyltransf"/>
</dbReference>
<dbReference type="EMBL" id="JBHUIM010000001">
    <property type="protein sequence ID" value="MFD2245771.1"/>
    <property type="molecule type" value="Genomic_DNA"/>
</dbReference>
<dbReference type="CDD" id="cd04301">
    <property type="entry name" value="NAT_SF"/>
    <property type="match status" value="1"/>
</dbReference>
<dbReference type="SUPFAM" id="SSF55729">
    <property type="entry name" value="Acyl-CoA N-acyltransferases (Nat)"/>
    <property type="match status" value="1"/>
</dbReference>
<keyword evidence="1 4" id="KW-0808">Transferase</keyword>
<protein>
    <submittedName>
        <fullName evidence="4">GNAT family N-acetyltransferase</fullName>
        <ecNumber evidence="4">2.3.-.-</ecNumber>
    </submittedName>
</protein>
<dbReference type="InterPro" id="IPR000182">
    <property type="entry name" value="GNAT_dom"/>
</dbReference>
<dbReference type="PANTHER" id="PTHR43877">
    <property type="entry name" value="AMINOALKYLPHOSPHONATE N-ACETYLTRANSFERASE-RELATED-RELATED"/>
    <property type="match status" value="1"/>
</dbReference>
<dbReference type="RefSeq" id="WP_250427421.1">
    <property type="nucleotide sequence ID" value="NZ_JALPRR010000001.1"/>
</dbReference>
<keyword evidence="2 4" id="KW-0012">Acyltransferase</keyword>
<dbReference type="Pfam" id="PF00583">
    <property type="entry name" value="Acetyltransf_1"/>
    <property type="match status" value="1"/>
</dbReference>
<dbReference type="InterPro" id="IPR016181">
    <property type="entry name" value="Acyl_CoA_acyltransferase"/>
</dbReference>
<sequence length="159" mass="18535">MIREAEPEDLEEVYELWLELMRYHQSHHVMFAINPRKVELQKDELLSRIRGKRSRILVFEQDGELVGMINVSMRDASEVFKLHRKGYIAETVVQDKYRGSGIGEELFGAAKKWLLDMGADHIEAQVSVQNPGAQRFWQAQGFSPSTQHIILDLREEKRK</sequence>
<evidence type="ECO:0000313" key="4">
    <source>
        <dbReference type="EMBL" id="MFD2245771.1"/>
    </source>
</evidence>